<feature type="compositionally biased region" description="Polar residues" evidence="1">
    <location>
        <begin position="243"/>
        <end position="260"/>
    </location>
</feature>
<feature type="compositionally biased region" description="Low complexity" evidence="1">
    <location>
        <begin position="333"/>
        <end position="344"/>
    </location>
</feature>
<sequence>MVEDDISLENLQAQIDMSMSFAQSLISSWVKPSKPGISRKKIDLENEMLEGARRRPRLGVGAAVPDAIAASPDTAHLKGRLVGKKRERDEAEAAATRMGDEDEEESRAGAIKKKAKLDPFDKSKQKKKAGPFIPPAPVQAPPSTSKEVGARRELEADTVASKSGSEPQSSNRRKKHKLLKLPATAISVASGLGNEDDAVVSNDPISPTLKRISKEEKRMFVLLELGSALKSSTPGQDVADNSDVLSTSSGSQREPSQPSDTGIKYAAASLIRTREPPLPSKLSADLLKKPLLNLQEISDASDSEDEADNSTPSCPKKKRRRRKKKKKEGANGPSTSPAPAPSSTIKLLIS</sequence>
<feature type="region of interest" description="Disordered" evidence="1">
    <location>
        <begin position="78"/>
        <end position="178"/>
    </location>
</feature>
<keyword evidence="3" id="KW-1185">Reference proteome</keyword>
<comment type="caution">
    <text evidence="2">The sequence shown here is derived from an EMBL/GenBank/DDBJ whole genome shotgun (WGS) entry which is preliminary data.</text>
</comment>
<organism evidence="2 3">
    <name type="scientific">Coprinellus micaceus</name>
    <name type="common">Glistening ink-cap mushroom</name>
    <name type="synonym">Coprinus micaceus</name>
    <dbReference type="NCBI Taxonomy" id="71717"/>
    <lineage>
        <taxon>Eukaryota</taxon>
        <taxon>Fungi</taxon>
        <taxon>Dikarya</taxon>
        <taxon>Basidiomycota</taxon>
        <taxon>Agaricomycotina</taxon>
        <taxon>Agaricomycetes</taxon>
        <taxon>Agaricomycetidae</taxon>
        <taxon>Agaricales</taxon>
        <taxon>Agaricineae</taxon>
        <taxon>Psathyrellaceae</taxon>
        <taxon>Coprinellus</taxon>
    </lineage>
</organism>
<feature type="compositionally biased region" description="Polar residues" evidence="1">
    <location>
        <begin position="160"/>
        <end position="170"/>
    </location>
</feature>
<evidence type="ECO:0000313" key="3">
    <source>
        <dbReference type="Proteomes" id="UP000298030"/>
    </source>
</evidence>
<dbReference type="OrthoDB" id="3438340at2759"/>
<evidence type="ECO:0000313" key="2">
    <source>
        <dbReference type="EMBL" id="TEB35774.1"/>
    </source>
</evidence>
<reference evidence="2 3" key="1">
    <citation type="journal article" date="2019" name="Nat. Ecol. Evol.">
        <title>Megaphylogeny resolves global patterns of mushroom evolution.</title>
        <authorList>
            <person name="Varga T."/>
            <person name="Krizsan K."/>
            <person name="Foldi C."/>
            <person name="Dima B."/>
            <person name="Sanchez-Garcia M."/>
            <person name="Sanchez-Ramirez S."/>
            <person name="Szollosi G.J."/>
            <person name="Szarkandi J.G."/>
            <person name="Papp V."/>
            <person name="Albert L."/>
            <person name="Andreopoulos W."/>
            <person name="Angelini C."/>
            <person name="Antonin V."/>
            <person name="Barry K.W."/>
            <person name="Bougher N.L."/>
            <person name="Buchanan P."/>
            <person name="Buyck B."/>
            <person name="Bense V."/>
            <person name="Catcheside P."/>
            <person name="Chovatia M."/>
            <person name="Cooper J."/>
            <person name="Damon W."/>
            <person name="Desjardin D."/>
            <person name="Finy P."/>
            <person name="Geml J."/>
            <person name="Haridas S."/>
            <person name="Hughes K."/>
            <person name="Justo A."/>
            <person name="Karasinski D."/>
            <person name="Kautmanova I."/>
            <person name="Kiss B."/>
            <person name="Kocsube S."/>
            <person name="Kotiranta H."/>
            <person name="LaButti K.M."/>
            <person name="Lechner B.E."/>
            <person name="Liimatainen K."/>
            <person name="Lipzen A."/>
            <person name="Lukacs Z."/>
            <person name="Mihaltcheva S."/>
            <person name="Morgado L.N."/>
            <person name="Niskanen T."/>
            <person name="Noordeloos M.E."/>
            <person name="Ohm R.A."/>
            <person name="Ortiz-Santana B."/>
            <person name="Ovrebo C."/>
            <person name="Racz N."/>
            <person name="Riley R."/>
            <person name="Savchenko A."/>
            <person name="Shiryaev A."/>
            <person name="Soop K."/>
            <person name="Spirin V."/>
            <person name="Szebenyi C."/>
            <person name="Tomsovsky M."/>
            <person name="Tulloss R.E."/>
            <person name="Uehling J."/>
            <person name="Grigoriev I.V."/>
            <person name="Vagvolgyi C."/>
            <person name="Papp T."/>
            <person name="Martin F.M."/>
            <person name="Miettinen O."/>
            <person name="Hibbett D.S."/>
            <person name="Nagy L.G."/>
        </authorList>
    </citation>
    <scope>NUCLEOTIDE SEQUENCE [LARGE SCALE GENOMIC DNA]</scope>
    <source>
        <strain evidence="2 3">FP101781</strain>
    </source>
</reference>
<protein>
    <submittedName>
        <fullName evidence="2">Uncharacterized protein</fullName>
    </submittedName>
</protein>
<evidence type="ECO:0000256" key="1">
    <source>
        <dbReference type="SAM" id="MobiDB-lite"/>
    </source>
</evidence>
<name>A0A4Y7TPB2_COPMI</name>
<feature type="compositionally biased region" description="Acidic residues" evidence="1">
    <location>
        <begin position="299"/>
        <end position="308"/>
    </location>
</feature>
<dbReference type="EMBL" id="QPFP01000007">
    <property type="protein sequence ID" value="TEB35774.1"/>
    <property type="molecule type" value="Genomic_DNA"/>
</dbReference>
<gene>
    <name evidence="2" type="ORF">FA13DRAFT_1772131</name>
</gene>
<accession>A0A4Y7TPB2</accession>
<dbReference type="Proteomes" id="UP000298030">
    <property type="component" value="Unassembled WGS sequence"/>
</dbReference>
<feature type="region of interest" description="Disordered" evidence="1">
    <location>
        <begin position="229"/>
        <end position="350"/>
    </location>
</feature>
<feature type="compositionally biased region" description="Basic residues" evidence="1">
    <location>
        <begin position="315"/>
        <end position="327"/>
    </location>
</feature>
<proteinExistence type="predicted"/>
<dbReference type="AlphaFoldDB" id="A0A4Y7TPB2"/>